<name>A0A3R8SI59_STRSU</name>
<dbReference type="InterPro" id="IPR018672">
    <property type="entry name" value="DUF2140"/>
</dbReference>
<comment type="caution">
    <text evidence="1">The sequence shown here is derived from an EMBL/GenBank/DDBJ whole genome shotgun (WGS) entry which is preliminary data.</text>
</comment>
<evidence type="ECO:0000313" key="1">
    <source>
        <dbReference type="EMBL" id="RRR52998.1"/>
    </source>
</evidence>
<dbReference type="Proteomes" id="UP000274117">
    <property type="component" value="Unassembled WGS sequence"/>
</dbReference>
<sequence length="199" mass="23224">MKPQKNGKIKIWKWLFLALLACNVGAYIVLINRVQDKREDLTVFVKNNPDDVKIGTFTTTREQLNQTLENYLKEYQTKDFEYSIALTSQQIVFEGSYKLFGVEIPLYLYFQPSKMKDGSIMLQIMEVSAGSLSLPKAEVLNYLKKNYKFPDYVHVDTEASRVQVQLQEMENKLGIYAKMNTLDLYNDQFIVDIYKTEIK</sequence>
<dbReference type="AlphaFoldDB" id="A0A3R8SI59"/>
<gene>
    <name evidence="1" type="ORF">EI998_05790</name>
</gene>
<dbReference type="Pfam" id="PF09911">
    <property type="entry name" value="DUF2140"/>
    <property type="match status" value="1"/>
</dbReference>
<proteinExistence type="predicted"/>
<accession>A0A3R8SI59</accession>
<reference evidence="1 2" key="1">
    <citation type="submission" date="2018-11" db="EMBL/GenBank/DDBJ databases">
        <authorList>
            <person name="Stevens M.J."/>
            <person name="Cernela N."/>
            <person name="Spoerry Serrano N."/>
            <person name="Schmitt S."/>
            <person name="Schrenzel J."/>
            <person name="Stephan R."/>
        </authorList>
    </citation>
    <scope>NUCLEOTIDE SEQUENCE [LARGE SCALE GENOMIC DNA]</scope>
    <source>
        <strain evidence="1 2">PP422</strain>
    </source>
</reference>
<reference evidence="1 2" key="2">
    <citation type="submission" date="2018-12" db="EMBL/GenBank/DDBJ databases">
        <title>Whole-genome sequences of fifteen clinical Streptococcus suis strains isolated from pigs between 2006 and 2018.</title>
        <authorList>
            <person name="Stevens M.J.A."/>
            <person name="Cernela N."/>
            <person name="Spoerry Serrano N."/>
            <person name="Schmitt S."/>
            <person name="Schrenzel J."/>
            <person name="Stephan R."/>
        </authorList>
    </citation>
    <scope>NUCLEOTIDE SEQUENCE [LARGE SCALE GENOMIC DNA]</scope>
    <source>
        <strain evidence="1 2">PP422</strain>
    </source>
</reference>
<dbReference type="EMBL" id="RSDO01000008">
    <property type="protein sequence ID" value="RRR52998.1"/>
    <property type="molecule type" value="Genomic_DNA"/>
</dbReference>
<protein>
    <submittedName>
        <fullName evidence="1">DUF2140 family protein</fullName>
    </submittedName>
</protein>
<evidence type="ECO:0000313" key="2">
    <source>
        <dbReference type="Proteomes" id="UP000274117"/>
    </source>
</evidence>
<dbReference type="RefSeq" id="WP_105111916.1">
    <property type="nucleotide sequence ID" value="NZ_POIG01000322.1"/>
</dbReference>
<organism evidence="1 2">
    <name type="scientific">Streptococcus suis</name>
    <dbReference type="NCBI Taxonomy" id="1307"/>
    <lineage>
        <taxon>Bacteria</taxon>
        <taxon>Bacillati</taxon>
        <taxon>Bacillota</taxon>
        <taxon>Bacilli</taxon>
        <taxon>Lactobacillales</taxon>
        <taxon>Streptococcaceae</taxon>
        <taxon>Streptococcus</taxon>
    </lineage>
</organism>